<gene>
    <name evidence="2" type="ORF">AMAG_17801</name>
</gene>
<evidence type="ECO:0000256" key="1">
    <source>
        <dbReference type="SAM" id="Coils"/>
    </source>
</evidence>
<sequence>MSQQLHITQKVFQKELEQDKVRITQLDANTKALKRTISSLRSQIQLKDNQVLQLTGQVDAYQQQADKFERRCAMLEAKSRSAAALHVKAKDAERTRAEVDRLKADLSAKEAELATIHQAHDARVAEIAAQVAMITQERDHFARDNQALEAKCRDVKHHAEQLMAAHAALKDQAARDQAQLAQETMRARAETDALRVQIEAAAGEVADRERALAQVQAELDAVKRDAEKAHADAQAALDRARTTLAQAKDEVQRAQRDAQSRVELLERQLAQVTAELTQLREEHSADQKRAAEELANVQHRGQAQLEQLAADVAAARKDADTARSDARQAVNQARTDAQAKVDRLRAQFADERARLERDAQRAIDAAQHTTHDELAAAHARELEAMRAELSAAHAVELVSAQA</sequence>
<name>A0A0L0RZC1_ALLM3</name>
<organism evidence="2 3">
    <name type="scientific">Allomyces macrogynus (strain ATCC 38327)</name>
    <name type="common">Allomyces javanicus var. macrogynus</name>
    <dbReference type="NCBI Taxonomy" id="578462"/>
    <lineage>
        <taxon>Eukaryota</taxon>
        <taxon>Fungi</taxon>
        <taxon>Fungi incertae sedis</taxon>
        <taxon>Blastocladiomycota</taxon>
        <taxon>Blastocladiomycetes</taxon>
        <taxon>Blastocladiales</taxon>
        <taxon>Blastocladiaceae</taxon>
        <taxon>Allomyces</taxon>
    </lineage>
</organism>
<dbReference type="OMA" id="LTIAHDE"/>
<evidence type="ECO:0000313" key="3">
    <source>
        <dbReference type="Proteomes" id="UP000054350"/>
    </source>
</evidence>
<keyword evidence="3" id="KW-1185">Reference proteome</keyword>
<accession>A0A0L0RZC1</accession>
<evidence type="ECO:0000313" key="2">
    <source>
        <dbReference type="EMBL" id="KNE55673.1"/>
    </source>
</evidence>
<keyword evidence="1" id="KW-0175">Coiled coil</keyword>
<dbReference type="AlphaFoldDB" id="A0A0L0RZC1"/>
<proteinExistence type="predicted"/>
<dbReference type="VEuPathDB" id="FungiDB:AMAG_17801"/>
<feature type="coiled-coil region" evidence="1">
    <location>
        <begin position="23"/>
        <end position="119"/>
    </location>
</feature>
<feature type="non-terminal residue" evidence="2">
    <location>
        <position position="402"/>
    </location>
</feature>
<dbReference type="Proteomes" id="UP000054350">
    <property type="component" value="Unassembled WGS sequence"/>
</dbReference>
<reference evidence="2 3" key="1">
    <citation type="submission" date="2009-11" db="EMBL/GenBank/DDBJ databases">
        <title>Annotation of Allomyces macrogynus ATCC 38327.</title>
        <authorList>
            <consortium name="The Broad Institute Genome Sequencing Platform"/>
            <person name="Russ C."/>
            <person name="Cuomo C."/>
            <person name="Burger G."/>
            <person name="Gray M.W."/>
            <person name="Holland P.W.H."/>
            <person name="King N."/>
            <person name="Lang F.B.F."/>
            <person name="Roger A.J."/>
            <person name="Ruiz-Trillo I."/>
            <person name="Young S.K."/>
            <person name="Zeng Q."/>
            <person name="Gargeya S."/>
            <person name="Fitzgerald M."/>
            <person name="Haas B."/>
            <person name="Abouelleil A."/>
            <person name="Alvarado L."/>
            <person name="Arachchi H.M."/>
            <person name="Berlin A."/>
            <person name="Chapman S.B."/>
            <person name="Gearin G."/>
            <person name="Goldberg J."/>
            <person name="Griggs A."/>
            <person name="Gujja S."/>
            <person name="Hansen M."/>
            <person name="Heiman D."/>
            <person name="Howarth C."/>
            <person name="Larimer J."/>
            <person name="Lui A."/>
            <person name="MacDonald P.J.P."/>
            <person name="McCowen C."/>
            <person name="Montmayeur A."/>
            <person name="Murphy C."/>
            <person name="Neiman D."/>
            <person name="Pearson M."/>
            <person name="Priest M."/>
            <person name="Roberts A."/>
            <person name="Saif S."/>
            <person name="Shea T."/>
            <person name="Sisk P."/>
            <person name="Stolte C."/>
            <person name="Sykes S."/>
            <person name="Wortman J."/>
            <person name="Nusbaum C."/>
            <person name="Birren B."/>
        </authorList>
    </citation>
    <scope>NUCLEOTIDE SEQUENCE [LARGE SCALE GENOMIC DNA]</scope>
    <source>
        <strain evidence="2 3">ATCC 38327</strain>
    </source>
</reference>
<reference evidence="3" key="2">
    <citation type="submission" date="2009-11" db="EMBL/GenBank/DDBJ databases">
        <title>The Genome Sequence of Allomyces macrogynus strain ATCC 38327.</title>
        <authorList>
            <consortium name="The Broad Institute Genome Sequencing Platform"/>
            <person name="Russ C."/>
            <person name="Cuomo C."/>
            <person name="Shea T."/>
            <person name="Young S.K."/>
            <person name="Zeng Q."/>
            <person name="Koehrsen M."/>
            <person name="Haas B."/>
            <person name="Borodovsky M."/>
            <person name="Guigo R."/>
            <person name="Alvarado L."/>
            <person name="Berlin A."/>
            <person name="Borenstein D."/>
            <person name="Chen Z."/>
            <person name="Engels R."/>
            <person name="Freedman E."/>
            <person name="Gellesch M."/>
            <person name="Goldberg J."/>
            <person name="Griggs A."/>
            <person name="Gujja S."/>
            <person name="Heiman D."/>
            <person name="Hepburn T."/>
            <person name="Howarth C."/>
            <person name="Jen D."/>
            <person name="Larson L."/>
            <person name="Lewis B."/>
            <person name="Mehta T."/>
            <person name="Park D."/>
            <person name="Pearson M."/>
            <person name="Roberts A."/>
            <person name="Saif S."/>
            <person name="Shenoy N."/>
            <person name="Sisk P."/>
            <person name="Stolte C."/>
            <person name="Sykes S."/>
            <person name="Walk T."/>
            <person name="White J."/>
            <person name="Yandava C."/>
            <person name="Burger G."/>
            <person name="Gray M.W."/>
            <person name="Holland P.W.H."/>
            <person name="King N."/>
            <person name="Lang F.B.F."/>
            <person name="Roger A.J."/>
            <person name="Ruiz-Trillo I."/>
            <person name="Lander E."/>
            <person name="Nusbaum C."/>
        </authorList>
    </citation>
    <scope>NUCLEOTIDE SEQUENCE [LARGE SCALE GENOMIC DNA]</scope>
    <source>
        <strain evidence="3">ATCC 38327</strain>
    </source>
</reference>
<protein>
    <submittedName>
        <fullName evidence="2">Uncharacterized protein</fullName>
    </submittedName>
</protein>
<feature type="coiled-coil region" evidence="1">
    <location>
        <begin position="145"/>
        <end position="365"/>
    </location>
</feature>
<dbReference type="STRING" id="578462.A0A0L0RZC1"/>
<dbReference type="EMBL" id="GG745329">
    <property type="protein sequence ID" value="KNE55673.1"/>
    <property type="molecule type" value="Genomic_DNA"/>
</dbReference>